<feature type="transmembrane region" description="Helical" evidence="10">
    <location>
        <begin position="102"/>
        <end position="127"/>
    </location>
</feature>
<dbReference type="PROSITE" id="PS51846">
    <property type="entry name" value="CNNM"/>
    <property type="match status" value="1"/>
</dbReference>
<evidence type="ECO:0000256" key="9">
    <source>
        <dbReference type="PROSITE-ProRule" id="PRU01193"/>
    </source>
</evidence>
<dbReference type="Proteomes" id="UP000807825">
    <property type="component" value="Unassembled WGS sequence"/>
</dbReference>
<dbReference type="InterPro" id="IPR051676">
    <property type="entry name" value="UPF0053_domain"/>
</dbReference>
<evidence type="ECO:0000256" key="2">
    <source>
        <dbReference type="ARBA" id="ARBA00022475"/>
    </source>
</evidence>
<feature type="transmembrane region" description="Helical" evidence="10">
    <location>
        <begin position="60"/>
        <end position="82"/>
    </location>
</feature>
<evidence type="ECO:0000256" key="3">
    <source>
        <dbReference type="ARBA" id="ARBA00022692"/>
    </source>
</evidence>
<dbReference type="SUPFAM" id="SSF54631">
    <property type="entry name" value="CBS-domain pair"/>
    <property type="match status" value="1"/>
</dbReference>
<proteinExistence type="predicted"/>
<dbReference type="PANTHER" id="PTHR43099">
    <property type="entry name" value="UPF0053 PROTEIN YRKA"/>
    <property type="match status" value="1"/>
</dbReference>
<dbReference type="Pfam" id="PF00571">
    <property type="entry name" value="CBS"/>
    <property type="match status" value="1"/>
</dbReference>
<feature type="transmembrane region" description="Helical" evidence="10">
    <location>
        <begin position="148"/>
        <end position="168"/>
    </location>
</feature>
<dbReference type="InterPro" id="IPR044751">
    <property type="entry name" value="Ion_transp-like_CBS"/>
</dbReference>
<sequence length="443" mass="49308">MASLPLLVATIGALIVLNGLFSCMEIALVSVPRARLKRFQKEKLPGATTALALQKDIDRFFATVQTGVTFVATLTSAIGGASAQDLFSPVLEGVGISPESTAGQVIAILAVSVTISYVTLVIGELVPKSLARRYPGRISLKFARPFKVFASWMLPVVFLLTASTRGVLRVLGIKDVHAPSLTAEELRLMASELVENRQMPTRIYDMLVRVTRFSQIRVEDVMIPRNRIVAVHLDSRQDPQIKEKILSVYKRHPFTYFPVVDRSWENVLGLVNVKDLLLHDEPAPVSEMLRPAFFAVRGQTLDHILAAMQKNDEQMWVVVDEHGTVDGIITLEDVLEELTGDIESGIPARLEIGAYAEKRGGFVVDGLVTLHELKEHHSISLPQSLYYSTLAGFILDKMGKIPSPGDRFDYDHWRFEVVQMVRNRIKEVRVIPLKTATEGYKEV</sequence>
<keyword evidence="6 8" id="KW-0129">CBS domain</keyword>
<dbReference type="InterPro" id="IPR005170">
    <property type="entry name" value="Transptr-assoc_dom"/>
</dbReference>
<dbReference type="InterPro" id="IPR000644">
    <property type="entry name" value="CBS_dom"/>
</dbReference>
<evidence type="ECO:0000256" key="8">
    <source>
        <dbReference type="PROSITE-ProRule" id="PRU00703"/>
    </source>
</evidence>
<comment type="caution">
    <text evidence="13">The sequence shown here is derived from an EMBL/GenBank/DDBJ whole genome shotgun (WGS) entry which is preliminary data.</text>
</comment>
<evidence type="ECO:0000259" key="12">
    <source>
        <dbReference type="PROSITE" id="PS51846"/>
    </source>
</evidence>
<dbReference type="Gene3D" id="3.30.465.10">
    <property type="match status" value="1"/>
</dbReference>
<evidence type="ECO:0000259" key="11">
    <source>
        <dbReference type="PROSITE" id="PS51371"/>
    </source>
</evidence>
<evidence type="ECO:0000256" key="10">
    <source>
        <dbReference type="SAM" id="Phobius"/>
    </source>
</evidence>
<keyword evidence="7 9" id="KW-0472">Membrane</keyword>
<feature type="domain" description="CNNM transmembrane" evidence="12">
    <location>
        <begin position="1"/>
        <end position="199"/>
    </location>
</feature>
<organism evidence="13 14">
    <name type="scientific">Desulfomonile tiedjei</name>
    <dbReference type="NCBI Taxonomy" id="2358"/>
    <lineage>
        <taxon>Bacteria</taxon>
        <taxon>Pseudomonadati</taxon>
        <taxon>Thermodesulfobacteriota</taxon>
        <taxon>Desulfomonilia</taxon>
        <taxon>Desulfomonilales</taxon>
        <taxon>Desulfomonilaceae</taxon>
        <taxon>Desulfomonile</taxon>
    </lineage>
</organism>
<dbReference type="SUPFAM" id="SSF56176">
    <property type="entry name" value="FAD-binding/transporter-associated domain-like"/>
    <property type="match status" value="1"/>
</dbReference>
<dbReference type="AlphaFoldDB" id="A0A9D6V1P8"/>
<dbReference type="Pfam" id="PF01595">
    <property type="entry name" value="CNNM"/>
    <property type="match status" value="1"/>
</dbReference>
<name>A0A9D6V1P8_9BACT</name>
<dbReference type="CDD" id="cd04590">
    <property type="entry name" value="CBS_pair_CorC_HlyC_assoc"/>
    <property type="match status" value="1"/>
</dbReference>
<keyword evidence="2" id="KW-1003">Cell membrane</keyword>
<dbReference type="InterPro" id="IPR016169">
    <property type="entry name" value="FAD-bd_PCMH_sub2"/>
</dbReference>
<reference evidence="13" key="1">
    <citation type="submission" date="2020-07" db="EMBL/GenBank/DDBJ databases">
        <title>Huge and variable diversity of episymbiotic CPR bacteria and DPANN archaea in groundwater ecosystems.</title>
        <authorList>
            <person name="He C.Y."/>
            <person name="Keren R."/>
            <person name="Whittaker M."/>
            <person name="Farag I.F."/>
            <person name="Doudna J."/>
            <person name="Cate J.H.D."/>
            <person name="Banfield J.F."/>
        </authorList>
    </citation>
    <scope>NUCLEOTIDE SEQUENCE</scope>
    <source>
        <strain evidence="13">NC_groundwater_1664_Pr3_B-0.1um_52_9</strain>
    </source>
</reference>
<dbReference type="PROSITE" id="PS51371">
    <property type="entry name" value="CBS"/>
    <property type="match status" value="1"/>
</dbReference>
<keyword evidence="4" id="KW-0677">Repeat</keyword>
<evidence type="ECO:0000313" key="14">
    <source>
        <dbReference type="Proteomes" id="UP000807825"/>
    </source>
</evidence>
<evidence type="ECO:0000256" key="4">
    <source>
        <dbReference type="ARBA" id="ARBA00022737"/>
    </source>
</evidence>
<evidence type="ECO:0000313" key="13">
    <source>
        <dbReference type="EMBL" id="MBI5249010.1"/>
    </source>
</evidence>
<feature type="transmembrane region" description="Helical" evidence="10">
    <location>
        <begin position="6"/>
        <end position="31"/>
    </location>
</feature>
<evidence type="ECO:0000256" key="1">
    <source>
        <dbReference type="ARBA" id="ARBA00004651"/>
    </source>
</evidence>
<dbReference type="PANTHER" id="PTHR43099:SF5">
    <property type="entry name" value="HLYC_CORC FAMILY TRANSPORTER"/>
    <property type="match status" value="1"/>
</dbReference>
<dbReference type="InterPro" id="IPR046342">
    <property type="entry name" value="CBS_dom_sf"/>
</dbReference>
<feature type="domain" description="CBS" evidence="11">
    <location>
        <begin position="288"/>
        <end position="344"/>
    </location>
</feature>
<evidence type="ECO:0000256" key="5">
    <source>
        <dbReference type="ARBA" id="ARBA00022989"/>
    </source>
</evidence>
<protein>
    <submittedName>
        <fullName evidence="13">HlyC/CorC family transporter</fullName>
    </submittedName>
</protein>
<keyword evidence="3 9" id="KW-0812">Transmembrane</keyword>
<dbReference type="InterPro" id="IPR002550">
    <property type="entry name" value="CNNM"/>
</dbReference>
<dbReference type="GO" id="GO:0005886">
    <property type="term" value="C:plasma membrane"/>
    <property type="evidence" value="ECO:0007669"/>
    <property type="project" value="UniProtKB-SubCell"/>
</dbReference>
<dbReference type="InterPro" id="IPR036318">
    <property type="entry name" value="FAD-bd_PCMH-like_sf"/>
</dbReference>
<comment type="subcellular location">
    <subcellularLocation>
        <location evidence="1">Cell membrane</location>
        <topology evidence="1">Multi-pass membrane protein</topology>
    </subcellularLocation>
</comment>
<evidence type="ECO:0000256" key="6">
    <source>
        <dbReference type="ARBA" id="ARBA00023122"/>
    </source>
</evidence>
<dbReference type="Pfam" id="PF03471">
    <property type="entry name" value="CorC_HlyC"/>
    <property type="match status" value="1"/>
</dbReference>
<dbReference type="GO" id="GO:0050660">
    <property type="term" value="F:flavin adenine dinucleotide binding"/>
    <property type="evidence" value="ECO:0007669"/>
    <property type="project" value="InterPro"/>
</dbReference>
<gene>
    <name evidence="13" type="ORF">HY912_05895</name>
</gene>
<accession>A0A9D6V1P8</accession>
<dbReference type="EMBL" id="JACRDE010000169">
    <property type="protein sequence ID" value="MBI5249010.1"/>
    <property type="molecule type" value="Genomic_DNA"/>
</dbReference>
<dbReference type="SMART" id="SM01091">
    <property type="entry name" value="CorC_HlyC"/>
    <property type="match status" value="1"/>
</dbReference>
<keyword evidence="5 9" id="KW-1133">Transmembrane helix</keyword>
<dbReference type="Gene3D" id="3.10.580.10">
    <property type="entry name" value="CBS-domain"/>
    <property type="match status" value="1"/>
</dbReference>
<evidence type="ECO:0000256" key="7">
    <source>
        <dbReference type="ARBA" id="ARBA00023136"/>
    </source>
</evidence>